<dbReference type="EMBL" id="CDMY01000255">
    <property type="protein sequence ID" value="CEL97681.1"/>
    <property type="molecule type" value="Genomic_DNA"/>
</dbReference>
<organism evidence="2 3">
    <name type="scientific">Vitrella brassicaformis (strain CCMP3155)</name>
    <dbReference type="NCBI Taxonomy" id="1169540"/>
    <lineage>
        <taxon>Eukaryota</taxon>
        <taxon>Sar</taxon>
        <taxon>Alveolata</taxon>
        <taxon>Colpodellida</taxon>
        <taxon>Vitrellaceae</taxon>
        <taxon>Vitrella</taxon>
    </lineage>
</organism>
<reference evidence="2 3" key="1">
    <citation type="submission" date="2014-11" db="EMBL/GenBank/DDBJ databases">
        <authorList>
            <person name="Zhu J."/>
            <person name="Qi W."/>
            <person name="Song R."/>
        </authorList>
    </citation>
    <scope>NUCLEOTIDE SEQUENCE [LARGE SCALE GENOMIC DNA]</scope>
</reference>
<feature type="compositionally biased region" description="Low complexity" evidence="1">
    <location>
        <begin position="45"/>
        <end position="62"/>
    </location>
</feature>
<dbReference type="InParanoid" id="A0A0G4EKM9"/>
<dbReference type="Gene3D" id="6.10.250.3180">
    <property type="match status" value="1"/>
</dbReference>
<proteinExistence type="predicted"/>
<gene>
    <name evidence="2" type="ORF">Vbra_12266</name>
</gene>
<name>A0A0G4EKM9_VITBC</name>
<evidence type="ECO:0000313" key="3">
    <source>
        <dbReference type="Proteomes" id="UP000041254"/>
    </source>
</evidence>
<feature type="region of interest" description="Disordered" evidence="1">
    <location>
        <begin position="1"/>
        <end position="65"/>
    </location>
</feature>
<dbReference type="OrthoDB" id="342811at2759"/>
<accession>A0A0G4EKM9</accession>
<dbReference type="AlphaFoldDB" id="A0A0G4EKM9"/>
<feature type="region of interest" description="Disordered" evidence="1">
    <location>
        <begin position="193"/>
        <end position="355"/>
    </location>
</feature>
<evidence type="ECO:0000256" key="1">
    <source>
        <dbReference type="SAM" id="MobiDB-lite"/>
    </source>
</evidence>
<feature type="compositionally biased region" description="Basic and acidic residues" evidence="1">
    <location>
        <begin position="20"/>
        <end position="33"/>
    </location>
</feature>
<evidence type="ECO:0000313" key="2">
    <source>
        <dbReference type="EMBL" id="CEL97681.1"/>
    </source>
</evidence>
<feature type="compositionally biased region" description="Polar residues" evidence="1">
    <location>
        <begin position="332"/>
        <end position="341"/>
    </location>
</feature>
<protein>
    <submittedName>
        <fullName evidence="2">Uncharacterized protein</fullName>
    </submittedName>
</protein>
<sequence>MASSLDDPGRGLFLSLFGEAPKKRVESQEERDISASTSAETPREAAQQPQPSAPVQHPSHPSTAPAARHLDAINVDAPGVPKLSTLCLQKLRAQRTRVVVDANIPDSQLKTIYQGASIEELERCERIHPQRQTLVSRMAWQHLWRDAVKSHLRHQKHVLDQRKPKQSWRTFYLTIKQKQQERLKAASAMAKEKYRESEDSKKSINVVSHAAEPSKRRSKAKAGQATAPLKLGPHADLVVNFGGSKSSQTRKTTTKSKTVKREKTNAHVMKPKVVGGVEQPVRQQPGQLGYNGLPREIKVTKDSYKPQYLVPPEPQRQAKRGRSSSPAKERISSPQRARSSSPTPPLKKAKWQKTD</sequence>
<feature type="compositionally biased region" description="Basic and acidic residues" evidence="1">
    <location>
        <begin position="193"/>
        <end position="202"/>
    </location>
</feature>
<keyword evidence="3" id="KW-1185">Reference proteome</keyword>
<feature type="compositionally biased region" description="Basic and acidic residues" evidence="1">
    <location>
        <begin position="295"/>
        <end position="304"/>
    </location>
</feature>
<dbReference type="VEuPathDB" id="CryptoDB:Vbra_12266"/>
<dbReference type="Proteomes" id="UP000041254">
    <property type="component" value="Unassembled WGS sequence"/>
</dbReference>